<dbReference type="InterPro" id="IPR002104">
    <property type="entry name" value="Integrase_catalytic"/>
</dbReference>
<evidence type="ECO:0000313" key="3">
    <source>
        <dbReference type="EMBL" id="AQZ62957.1"/>
    </source>
</evidence>
<dbReference type="RefSeq" id="WP_230466204.1">
    <property type="nucleotide sequence ID" value="NZ_CP017717.1"/>
</dbReference>
<gene>
    <name evidence="3" type="ORF">BKM31_17125</name>
</gene>
<dbReference type="Pfam" id="PF00589">
    <property type="entry name" value="Phage_integrase"/>
    <property type="match status" value="1"/>
</dbReference>
<accession>A0A1U9ZYF1</accession>
<dbReference type="InterPro" id="IPR011010">
    <property type="entry name" value="DNA_brk_join_enz"/>
</dbReference>
<dbReference type="Gene3D" id="1.10.443.10">
    <property type="entry name" value="Intergrase catalytic core"/>
    <property type="match status" value="1"/>
</dbReference>
<dbReference type="Proteomes" id="UP000190797">
    <property type="component" value="Chromosome"/>
</dbReference>
<dbReference type="GO" id="GO:0015074">
    <property type="term" value="P:DNA integration"/>
    <property type="evidence" value="ECO:0007669"/>
    <property type="project" value="InterPro"/>
</dbReference>
<dbReference type="InterPro" id="IPR050090">
    <property type="entry name" value="Tyrosine_recombinase_XerCD"/>
</dbReference>
<dbReference type="SUPFAM" id="SSF56349">
    <property type="entry name" value="DNA breaking-rejoining enzymes"/>
    <property type="match status" value="1"/>
</dbReference>
<dbReference type="InterPro" id="IPR013762">
    <property type="entry name" value="Integrase-like_cat_sf"/>
</dbReference>
<dbReference type="AlphaFoldDB" id="A0A1U9ZYF1"/>
<dbReference type="PROSITE" id="PS51898">
    <property type="entry name" value="TYR_RECOMBINASE"/>
    <property type="match status" value="1"/>
</dbReference>
<proteinExistence type="predicted"/>
<sequence>MSERTTARDGEAVPWSLSTINKHLSAIKGVTKTAWRLGLMTAEDPQRVQDVRGVKGTRAPTGRNVAATELAAMLAACLDGTLIGVRNAAVIAVMASTGARRAELAGARREHYNPGDRSLRILGKGNKEREVYLTEEAAASLGAWLARTTWRAGPLFAPVDRLGNVARRYLSTKAIADAVNEAHERAKLPRLTAHDFRRTFIGELLDSGADLATAQALVGHVSPTTTARYNRRPAATRRAAVARQRVQGACLVWCRVDGGGCRRDSAGDVHGGCFLCGIPGGTSDALL</sequence>
<organism evidence="3 4">
    <name type="scientific">[Actinomadura] parvosata subsp. kistnae</name>
    <dbReference type="NCBI Taxonomy" id="1909395"/>
    <lineage>
        <taxon>Bacteria</taxon>
        <taxon>Bacillati</taxon>
        <taxon>Actinomycetota</taxon>
        <taxon>Actinomycetes</taxon>
        <taxon>Streptosporangiales</taxon>
        <taxon>Streptosporangiaceae</taxon>
        <taxon>Nonomuraea</taxon>
    </lineage>
</organism>
<keyword evidence="4" id="KW-1185">Reference proteome</keyword>
<dbReference type="GO" id="GO:0003677">
    <property type="term" value="F:DNA binding"/>
    <property type="evidence" value="ECO:0007669"/>
    <property type="project" value="InterPro"/>
</dbReference>
<reference evidence="4" key="1">
    <citation type="journal article" date="2017" name="Med. Chem. Commun.">
        <title>Nonomuraea sp. ATCC 55076 harbours the largest actinomycete chromosome to date and the kistamicin biosynthetic gene cluster.</title>
        <authorList>
            <person name="Nazari B."/>
            <person name="Forneris C.C."/>
            <person name="Gibson M.I."/>
            <person name="Moon K."/>
            <person name="Schramma K.R."/>
            <person name="Seyedsayamdost M.R."/>
        </authorList>
    </citation>
    <scope>NUCLEOTIDE SEQUENCE [LARGE SCALE GENOMIC DNA]</scope>
    <source>
        <strain evidence="4">ATCC 55076</strain>
    </source>
</reference>
<dbReference type="KEGG" id="noa:BKM31_17125"/>
<evidence type="ECO:0000256" key="1">
    <source>
        <dbReference type="ARBA" id="ARBA00023172"/>
    </source>
</evidence>
<keyword evidence="1" id="KW-0233">DNA recombination</keyword>
<protein>
    <recommendedName>
        <fullName evidence="2">Tyr recombinase domain-containing protein</fullName>
    </recommendedName>
</protein>
<dbReference type="PANTHER" id="PTHR30349:SF81">
    <property type="entry name" value="TYROSINE RECOMBINASE XERC"/>
    <property type="match status" value="1"/>
</dbReference>
<evidence type="ECO:0000313" key="4">
    <source>
        <dbReference type="Proteomes" id="UP000190797"/>
    </source>
</evidence>
<name>A0A1U9ZYF1_9ACTN</name>
<dbReference type="GO" id="GO:0006310">
    <property type="term" value="P:DNA recombination"/>
    <property type="evidence" value="ECO:0007669"/>
    <property type="project" value="UniProtKB-KW"/>
</dbReference>
<dbReference type="EMBL" id="CP017717">
    <property type="protein sequence ID" value="AQZ62957.1"/>
    <property type="molecule type" value="Genomic_DNA"/>
</dbReference>
<evidence type="ECO:0000259" key="2">
    <source>
        <dbReference type="PROSITE" id="PS51898"/>
    </source>
</evidence>
<dbReference type="STRING" id="1909395.BKM31_17125"/>
<dbReference type="CDD" id="cd00397">
    <property type="entry name" value="DNA_BRE_C"/>
    <property type="match status" value="1"/>
</dbReference>
<dbReference type="PANTHER" id="PTHR30349">
    <property type="entry name" value="PHAGE INTEGRASE-RELATED"/>
    <property type="match status" value="1"/>
</dbReference>
<feature type="domain" description="Tyr recombinase" evidence="2">
    <location>
        <begin position="58"/>
        <end position="243"/>
    </location>
</feature>